<evidence type="ECO:0000313" key="6">
    <source>
        <dbReference type="Proteomes" id="UP001187471"/>
    </source>
</evidence>
<sequence length="638" mass="70753">MRWNPAIQKAILNTLLQNLLQNPPCPSSYAPIFQLLTGHNFLKLGQQVHANIVLRGLTPSAHLGAKMVAMYASSGDIDSANRLFDKITDTSSLLYNSVIRANTRYGFSEKTVGIYFRMHSLGLRGDYFTFPFVLKCCADLCHVRLGRCVHGQGLRSGLEPDMYVGTSLIDMYVKCGEMGDARKLFDKMPVRDVSSWNVLIAGYMNNGIIHVAEDLFRRMFERNIVSWTAMISGYTQNGLPDRALGMFHEMTCDDSEVKPNWVTIMSVLPACAHSAALVHGRQIHNYARWIGLASNTSVLTALVAMYAKCGSLADARYCFDSIPLNERNVVAWNTMINAYASHGRGVEAVSTFEDMIQSGVEPDAITFTGLLSGCSHSGLVDAGLRYFDCMNTVYFMEPKHEHYACLVDVLGRAGRLVEAYDVISRMPMQAGPSIWGALLAASRNHRNLEIAEIAARKLFVLEPDNSGNYVLLSNMYADARMWEEVNNLRALLKLRGVKKSPGCSWIEMNGKAHLFVGGDTSHPQAEEIYMLLDALPEKIKAAGYNPDTSFVLHDISEEEKEHNLTTHSEKLAVAFGLLNTSPGTVLRVTKNLRICGDCHTVIKFISKIYGRRWVQYRRNDSVTNIDGCAFGVASVGVG</sequence>
<dbReference type="Pfam" id="PF20431">
    <property type="entry name" value="E_motif"/>
    <property type="match status" value="1"/>
</dbReference>
<dbReference type="PROSITE" id="PS51375">
    <property type="entry name" value="PPR"/>
    <property type="match status" value="2"/>
</dbReference>
<dbReference type="InterPro" id="IPR011990">
    <property type="entry name" value="TPR-like_helical_dom_sf"/>
</dbReference>
<reference evidence="5" key="1">
    <citation type="submission" date="2022-12" db="EMBL/GenBank/DDBJ databases">
        <title>Draft genome assemblies for two species of Escallonia (Escalloniales).</title>
        <authorList>
            <person name="Chanderbali A."/>
            <person name="Dervinis C."/>
            <person name="Anghel I."/>
            <person name="Soltis D."/>
            <person name="Soltis P."/>
            <person name="Zapata F."/>
        </authorList>
    </citation>
    <scope>NUCLEOTIDE SEQUENCE</scope>
    <source>
        <strain evidence="5">UCBG92.1500</strain>
        <tissue evidence="5">Leaf</tissue>
    </source>
</reference>
<evidence type="ECO:0000256" key="3">
    <source>
        <dbReference type="PROSITE-ProRule" id="PRU00708"/>
    </source>
</evidence>
<feature type="repeat" description="PPR" evidence="3">
    <location>
        <begin position="328"/>
        <end position="362"/>
    </location>
</feature>
<accession>A0AA88QRD0</accession>
<feature type="repeat" description="PPR" evidence="3">
    <location>
        <begin position="192"/>
        <end position="226"/>
    </location>
</feature>
<dbReference type="AlphaFoldDB" id="A0AA88QRD0"/>
<evidence type="ECO:0000256" key="2">
    <source>
        <dbReference type="ARBA" id="ARBA00022737"/>
    </source>
</evidence>
<comment type="caution">
    <text evidence="5">The sequence shown here is derived from an EMBL/GenBank/DDBJ whole genome shotgun (WGS) entry which is preliminary data.</text>
</comment>
<dbReference type="FunFam" id="1.25.40.10:FF:000366">
    <property type="entry name" value="Pentatricopeptide (PPR) repeat-containing protein"/>
    <property type="match status" value="1"/>
</dbReference>
<dbReference type="GO" id="GO:0008270">
    <property type="term" value="F:zinc ion binding"/>
    <property type="evidence" value="ECO:0007669"/>
    <property type="project" value="InterPro"/>
</dbReference>
<dbReference type="PANTHER" id="PTHR47926:SF540">
    <property type="entry name" value="PENTATRICOPEPTIDE REPEAT-CONTAINING PROTEIN"/>
    <property type="match status" value="1"/>
</dbReference>
<dbReference type="EMBL" id="JAVXUO010003110">
    <property type="protein sequence ID" value="KAK2966656.1"/>
    <property type="molecule type" value="Genomic_DNA"/>
</dbReference>
<dbReference type="PANTHER" id="PTHR47926">
    <property type="entry name" value="PENTATRICOPEPTIDE REPEAT-CONTAINING PROTEIN"/>
    <property type="match status" value="1"/>
</dbReference>
<dbReference type="GO" id="GO:0003723">
    <property type="term" value="F:RNA binding"/>
    <property type="evidence" value="ECO:0007669"/>
    <property type="project" value="InterPro"/>
</dbReference>
<dbReference type="InterPro" id="IPR046960">
    <property type="entry name" value="PPR_At4g14850-like_plant"/>
</dbReference>
<protein>
    <recommendedName>
        <fullName evidence="4">DYW domain-containing protein</fullName>
    </recommendedName>
</protein>
<evidence type="ECO:0000256" key="1">
    <source>
        <dbReference type="ARBA" id="ARBA00006643"/>
    </source>
</evidence>
<dbReference type="NCBIfam" id="TIGR00756">
    <property type="entry name" value="PPR"/>
    <property type="match status" value="4"/>
</dbReference>
<dbReference type="Pfam" id="PF14432">
    <property type="entry name" value="DYW_deaminase"/>
    <property type="match status" value="1"/>
</dbReference>
<keyword evidence="6" id="KW-1185">Reference proteome</keyword>
<dbReference type="GO" id="GO:0009451">
    <property type="term" value="P:RNA modification"/>
    <property type="evidence" value="ECO:0007669"/>
    <property type="project" value="InterPro"/>
</dbReference>
<name>A0AA88QRD0_9ASTE</name>
<comment type="similarity">
    <text evidence="1">Belongs to the PPR family. PCMP-H subfamily.</text>
</comment>
<gene>
    <name evidence="5" type="ORF">RJ640_002354</name>
</gene>
<organism evidence="5 6">
    <name type="scientific">Escallonia rubra</name>
    <dbReference type="NCBI Taxonomy" id="112253"/>
    <lineage>
        <taxon>Eukaryota</taxon>
        <taxon>Viridiplantae</taxon>
        <taxon>Streptophyta</taxon>
        <taxon>Embryophyta</taxon>
        <taxon>Tracheophyta</taxon>
        <taxon>Spermatophyta</taxon>
        <taxon>Magnoliopsida</taxon>
        <taxon>eudicotyledons</taxon>
        <taxon>Gunneridae</taxon>
        <taxon>Pentapetalae</taxon>
        <taxon>asterids</taxon>
        <taxon>campanulids</taxon>
        <taxon>Escalloniales</taxon>
        <taxon>Escalloniaceae</taxon>
        <taxon>Escallonia</taxon>
    </lineage>
</organism>
<dbReference type="Gene3D" id="1.25.40.10">
    <property type="entry name" value="Tetratricopeptide repeat domain"/>
    <property type="match status" value="4"/>
</dbReference>
<dbReference type="InterPro" id="IPR002885">
    <property type="entry name" value="PPR_rpt"/>
</dbReference>
<feature type="domain" description="DYW" evidence="4">
    <location>
        <begin position="543"/>
        <end position="613"/>
    </location>
</feature>
<dbReference type="SUPFAM" id="SSF48452">
    <property type="entry name" value="TPR-like"/>
    <property type="match status" value="1"/>
</dbReference>
<evidence type="ECO:0000259" key="4">
    <source>
        <dbReference type="Pfam" id="PF14432"/>
    </source>
</evidence>
<dbReference type="Pfam" id="PF13041">
    <property type="entry name" value="PPR_2"/>
    <property type="match status" value="2"/>
</dbReference>
<dbReference type="Pfam" id="PF01535">
    <property type="entry name" value="PPR"/>
    <property type="match status" value="3"/>
</dbReference>
<dbReference type="InterPro" id="IPR046848">
    <property type="entry name" value="E_motif"/>
</dbReference>
<dbReference type="InterPro" id="IPR032867">
    <property type="entry name" value="DYW_dom"/>
</dbReference>
<dbReference type="Proteomes" id="UP001187471">
    <property type="component" value="Unassembled WGS sequence"/>
</dbReference>
<evidence type="ECO:0000313" key="5">
    <source>
        <dbReference type="EMBL" id="KAK2966656.1"/>
    </source>
</evidence>
<proteinExistence type="inferred from homology"/>
<dbReference type="FunFam" id="1.25.40.10:FF:000344">
    <property type="entry name" value="Pentatricopeptide repeat-containing protein"/>
    <property type="match status" value="1"/>
</dbReference>
<dbReference type="FunFam" id="1.25.40.10:FF:000031">
    <property type="entry name" value="Pentatricopeptide repeat-containing protein mitochondrial"/>
    <property type="match status" value="1"/>
</dbReference>
<keyword evidence="2" id="KW-0677">Repeat</keyword>